<accession>A0A3P8ULF3</accession>
<protein>
    <submittedName>
        <fullName evidence="2">Nudix (nucleoside diphosphate linked moiety X)-type motif 13</fullName>
    </submittedName>
</protein>
<keyword evidence="3" id="KW-1185">Reference proteome</keyword>
<evidence type="ECO:0000313" key="3">
    <source>
        <dbReference type="Proteomes" id="UP000265120"/>
    </source>
</evidence>
<dbReference type="InterPro" id="IPR015797">
    <property type="entry name" value="NUDIX_hydrolase-like_dom_sf"/>
</dbReference>
<dbReference type="Ensembl" id="ENSCSET00000002716.1">
    <property type="protein sequence ID" value="ENSCSEP00000002674.1"/>
    <property type="gene ID" value="ENSCSEG00000001773.1"/>
</dbReference>
<dbReference type="InParanoid" id="A0A3P8ULF3"/>
<evidence type="ECO:0000259" key="1">
    <source>
        <dbReference type="Pfam" id="PF09296"/>
    </source>
</evidence>
<feature type="domain" description="NADH pyrophosphatase-like N-terminal" evidence="1">
    <location>
        <begin position="63"/>
        <end position="148"/>
    </location>
</feature>
<reference evidence="2 3" key="1">
    <citation type="journal article" date="2014" name="Nat. Genet.">
        <title>Whole-genome sequence of a flatfish provides insights into ZW sex chromosome evolution and adaptation to a benthic lifestyle.</title>
        <authorList>
            <person name="Chen S."/>
            <person name="Zhang G."/>
            <person name="Shao C."/>
            <person name="Huang Q."/>
            <person name="Liu G."/>
            <person name="Zhang P."/>
            <person name="Song W."/>
            <person name="An N."/>
            <person name="Chalopin D."/>
            <person name="Volff J.N."/>
            <person name="Hong Y."/>
            <person name="Li Q."/>
            <person name="Sha Z."/>
            <person name="Zhou H."/>
            <person name="Xie M."/>
            <person name="Yu Q."/>
            <person name="Liu Y."/>
            <person name="Xiang H."/>
            <person name="Wang N."/>
            <person name="Wu K."/>
            <person name="Yang C."/>
            <person name="Zhou Q."/>
            <person name="Liao X."/>
            <person name="Yang L."/>
            <person name="Hu Q."/>
            <person name="Zhang J."/>
            <person name="Meng L."/>
            <person name="Jin L."/>
            <person name="Tian Y."/>
            <person name="Lian J."/>
            <person name="Yang J."/>
            <person name="Miao G."/>
            <person name="Liu S."/>
            <person name="Liang Z."/>
            <person name="Yan F."/>
            <person name="Li Y."/>
            <person name="Sun B."/>
            <person name="Zhang H."/>
            <person name="Zhang J."/>
            <person name="Zhu Y."/>
            <person name="Du M."/>
            <person name="Zhao Y."/>
            <person name="Schartl M."/>
            <person name="Tang Q."/>
            <person name="Wang J."/>
        </authorList>
    </citation>
    <scope>NUCLEOTIDE SEQUENCE</scope>
</reference>
<organism evidence="2 3">
    <name type="scientific">Cynoglossus semilaevis</name>
    <name type="common">Tongue sole</name>
    <dbReference type="NCBI Taxonomy" id="244447"/>
    <lineage>
        <taxon>Eukaryota</taxon>
        <taxon>Metazoa</taxon>
        <taxon>Chordata</taxon>
        <taxon>Craniata</taxon>
        <taxon>Vertebrata</taxon>
        <taxon>Euteleostomi</taxon>
        <taxon>Actinopterygii</taxon>
        <taxon>Neopterygii</taxon>
        <taxon>Teleostei</taxon>
        <taxon>Neoteleostei</taxon>
        <taxon>Acanthomorphata</taxon>
        <taxon>Carangaria</taxon>
        <taxon>Pleuronectiformes</taxon>
        <taxon>Pleuronectoidei</taxon>
        <taxon>Cynoglossidae</taxon>
        <taxon>Cynoglossinae</taxon>
        <taxon>Cynoglossus</taxon>
    </lineage>
</organism>
<dbReference type="PANTHER" id="PTHR11383:SF3">
    <property type="entry name" value="NAD(P)H PYROPHOSPHATASE NUDT13, MITOCHONDRIAL"/>
    <property type="match status" value="1"/>
</dbReference>
<evidence type="ECO:0000313" key="2">
    <source>
        <dbReference type="Ensembl" id="ENSCSEP00000002674.1"/>
    </source>
</evidence>
<dbReference type="STRING" id="244447.ENSCSEP00000002674"/>
<dbReference type="Proteomes" id="UP000265120">
    <property type="component" value="Chromosome 8"/>
</dbReference>
<proteinExistence type="predicted"/>
<dbReference type="OMA" id="RICPSSK"/>
<sequence>MSSWLLRVTARVKPFPQTPHTKSFLPVCVSACRCKFCARLKCRPYMNHLKEDDAGCAAALERGLVFLFHSLSPFLRRTERGTLGADRSVVKDSVLIGCSEQNQAQFCLDVGELDQAALEEECQGNFMELRKSFFLLSGAEVPLVAKVRSGPTHRNQSGSQRVCSSSGIIYYPKMSPVIIVLVSDGKRCLLARQPSFPRGLYSALAGFCDMGQRLRLNSDL</sequence>
<dbReference type="SUPFAM" id="SSF55811">
    <property type="entry name" value="Nudix"/>
    <property type="match status" value="1"/>
</dbReference>
<reference evidence="2" key="3">
    <citation type="submission" date="2025-09" db="UniProtKB">
        <authorList>
            <consortium name="Ensembl"/>
        </authorList>
    </citation>
    <scope>IDENTIFICATION</scope>
</reference>
<dbReference type="Pfam" id="PF09296">
    <property type="entry name" value="NUDIX-like"/>
    <property type="match status" value="1"/>
</dbReference>
<dbReference type="PANTHER" id="PTHR11383">
    <property type="entry name" value="NUCLEOSIDE DIPHOSPHATE-LINKED MOIETY X MOTIF 13"/>
    <property type="match status" value="1"/>
</dbReference>
<name>A0A3P8ULF3_CYNSE</name>
<dbReference type="GO" id="GO:0016787">
    <property type="term" value="F:hydrolase activity"/>
    <property type="evidence" value="ECO:0007669"/>
    <property type="project" value="InterPro"/>
</dbReference>
<dbReference type="AlphaFoldDB" id="A0A3P8ULF3"/>
<dbReference type="GeneTree" id="ENSGT00940000158879"/>
<dbReference type="InterPro" id="IPR015375">
    <property type="entry name" value="NADH_PPase-like_N"/>
</dbReference>
<reference evidence="2" key="2">
    <citation type="submission" date="2025-08" db="UniProtKB">
        <authorList>
            <consortium name="Ensembl"/>
        </authorList>
    </citation>
    <scope>IDENTIFICATION</scope>
</reference>